<dbReference type="SMART" id="SM00454">
    <property type="entry name" value="SAM"/>
    <property type="match status" value="1"/>
</dbReference>
<feature type="compositionally biased region" description="Low complexity" evidence="4">
    <location>
        <begin position="114"/>
        <end position="153"/>
    </location>
</feature>
<evidence type="ECO:0000259" key="5">
    <source>
        <dbReference type="PROSITE" id="PS50002"/>
    </source>
</evidence>
<feature type="region of interest" description="Disordered" evidence="4">
    <location>
        <begin position="72"/>
        <end position="179"/>
    </location>
</feature>
<dbReference type="OrthoDB" id="73680at2759"/>
<evidence type="ECO:0000256" key="1">
    <source>
        <dbReference type="ARBA" id="ARBA00022443"/>
    </source>
</evidence>
<evidence type="ECO:0000313" key="8">
    <source>
        <dbReference type="EMBL" id="ODQ48695.1"/>
    </source>
</evidence>
<dbReference type="SMART" id="SM00233">
    <property type="entry name" value="PH"/>
    <property type="match status" value="1"/>
</dbReference>
<feature type="compositionally biased region" description="Polar residues" evidence="4">
    <location>
        <begin position="662"/>
        <end position="681"/>
    </location>
</feature>
<evidence type="ECO:0000256" key="3">
    <source>
        <dbReference type="PROSITE-ProRule" id="PRU00192"/>
    </source>
</evidence>
<keyword evidence="2" id="KW-0597">Phosphoprotein</keyword>
<feature type="compositionally biased region" description="Low complexity" evidence="4">
    <location>
        <begin position="424"/>
        <end position="433"/>
    </location>
</feature>
<dbReference type="InterPro" id="IPR001660">
    <property type="entry name" value="SAM"/>
</dbReference>
<dbReference type="STRING" id="763406.A0A1E3NRH3"/>
<evidence type="ECO:0000259" key="6">
    <source>
        <dbReference type="PROSITE" id="PS50003"/>
    </source>
</evidence>
<dbReference type="PROSITE" id="PS50002">
    <property type="entry name" value="SH3"/>
    <property type="match status" value="1"/>
</dbReference>
<dbReference type="SUPFAM" id="SSF50044">
    <property type="entry name" value="SH3-domain"/>
    <property type="match status" value="1"/>
</dbReference>
<feature type="compositionally biased region" description="Polar residues" evidence="4">
    <location>
        <begin position="400"/>
        <end position="414"/>
    </location>
</feature>
<feature type="compositionally biased region" description="Basic and acidic residues" evidence="4">
    <location>
        <begin position="877"/>
        <end position="895"/>
    </location>
</feature>
<feature type="region of interest" description="Disordered" evidence="4">
    <location>
        <begin position="649"/>
        <end position="693"/>
    </location>
</feature>
<dbReference type="Gene3D" id="1.10.150.50">
    <property type="entry name" value="Transcription Factor, Ets-1"/>
    <property type="match status" value="1"/>
</dbReference>
<feature type="region of interest" description="Disordered" evidence="4">
    <location>
        <begin position="205"/>
        <end position="265"/>
    </location>
</feature>
<dbReference type="EMBL" id="KV454001">
    <property type="protein sequence ID" value="ODQ48695.1"/>
    <property type="molecule type" value="Genomic_DNA"/>
</dbReference>
<dbReference type="SMART" id="SM00326">
    <property type="entry name" value="SH3"/>
    <property type="match status" value="1"/>
</dbReference>
<dbReference type="SUPFAM" id="SSF47769">
    <property type="entry name" value="SAM/Pointed domain"/>
    <property type="match status" value="1"/>
</dbReference>
<feature type="domain" description="SAM" evidence="7">
    <location>
        <begin position="269"/>
        <end position="332"/>
    </location>
</feature>
<dbReference type="Pfam" id="PF00169">
    <property type="entry name" value="PH"/>
    <property type="match status" value="1"/>
</dbReference>
<dbReference type="PROSITE" id="PS50105">
    <property type="entry name" value="SAM_DOMAIN"/>
    <property type="match status" value="1"/>
</dbReference>
<dbReference type="GO" id="GO:0042147">
    <property type="term" value="P:retrograde transport, endosome to Golgi"/>
    <property type="evidence" value="ECO:0007669"/>
    <property type="project" value="TreeGrafter"/>
</dbReference>
<dbReference type="Pfam" id="PF07647">
    <property type="entry name" value="SAM_2"/>
    <property type="match status" value="1"/>
</dbReference>
<feature type="domain" description="PH" evidence="6">
    <location>
        <begin position="711"/>
        <end position="831"/>
    </location>
</feature>
<dbReference type="GO" id="GO:0055037">
    <property type="term" value="C:recycling endosome"/>
    <property type="evidence" value="ECO:0007669"/>
    <property type="project" value="TreeGrafter"/>
</dbReference>
<gene>
    <name evidence="8" type="ORF">PICMEDRAFT_14225</name>
</gene>
<feature type="region of interest" description="Disordered" evidence="4">
    <location>
        <begin position="877"/>
        <end position="1032"/>
    </location>
</feature>
<dbReference type="RefSeq" id="XP_019019808.1">
    <property type="nucleotide sequence ID" value="XM_019160280.1"/>
</dbReference>
<accession>A0A1E3NRH3</accession>
<reference evidence="8 9" key="1">
    <citation type="journal article" date="2016" name="Proc. Natl. Acad. Sci. U.S.A.">
        <title>Comparative genomics of biotechnologically important yeasts.</title>
        <authorList>
            <person name="Riley R."/>
            <person name="Haridas S."/>
            <person name="Wolfe K.H."/>
            <person name="Lopes M.R."/>
            <person name="Hittinger C.T."/>
            <person name="Goeker M."/>
            <person name="Salamov A.A."/>
            <person name="Wisecaver J.H."/>
            <person name="Long T.M."/>
            <person name="Calvey C.H."/>
            <person name="Aerts A.L."/>
            <person name="Barry K.W."/>
            <person name="Choi C."/>
            <person name="Clum A."/>
            <person name="Coughlan A.Y."/>
            <person name="Deshpande S."/>
            <person name="Douglass A.P."/>
            <person name="Hanson S.J."/>
            <person name="Klenk H.-P."/>
            <person name="LaButti K.M."/>
            <person name="Lapidus A."/>
            <person name="Lindquist E.A."/>
            <person name="Lipzen A.M."/>
            <person name="Meier-Kolthoff J.P."/>
            <person name="Ohm R.A."/>
            <person name="Otillar R.P."/>
            <person name="Pangilinan J.L."/>
            <person name="Peng Y."/>
            <person name="Rokas A."/>
            <person name="Rosa C.A."/>
            <person name="Scheuner C."/>
            <person name="Sibirny A.A."/>
            <person name="Slot J.C."/>
            <person name="Stielow J.B."/>
            <person name="Sun H."/>
            <person name="Kurtzman C.P."/>
            <person name="Blackwell M."/>
            <person name="Grigoriev I.V."/>
            <person name="Jeffries T.W."/>
        </authorList>
    </citation>
    <scope>NUCLEOTIDE SEQUENCE [LARGE SCALE GENOMIC DNA]</scope>
    <source>
        <strain evidence="8 9">NRRL Y-2026</strain>
    </source>
</reference>
<feature type="region of interest" description="Disordered" evidence="4">
    <location>
        <begin position="595"/>
        <end position="623"/>
    </location>
</feature>
<name>A0A1E3NRH3_9ASCO</name>
<dbReference type="Pfam" id="PF14604">
    <property type="entry name" value="SH3_9"/>
    <property type="match status" value="1"/>
</dbReference>
<protein>
    <recommendedName>
        <fullName evidence="10">Protein BOI2</fullName>
    </recommendedName>
</protein>
<feature type="compositionally biased region" description="Polar residues" evidence="4">
    <location>
        <begin position="942"/>
        <end position="979"/>
    </location>
</feature>
<evidence type="ECO:0000259" key="7">
    <source>
        <dbReference type="PROSITE" id="PS50105"/>
    </source>
</evidence>
<dbReference type="AlphaFoldDB" id="A0A1E3NRH3"/>
<dbReference type="FunFam" id="2.30.29.30:FF:000230">
    <property type="entry name" value="Polarized growth protein (Boi2)"/>
    <property type="match status" value="1"/>
</dbReference>
<feature type="compositionally biased region" description="Polar residues" evidence="4">
    <location>
        <begin position="156"/>
        <end position="172"/>
    </location>
</feature>
<dbReference type="InterPro" id="IPR036028">
    <property type="entry name" value="SH3-like_dom_sf"/>
</dbReference>
<feature type="compositionally biased region" description="Low complexity" evidence="4">
    <location>
        <begin position="212"/>
        <end position="265"/>
    </location>
</feature>
<dbReference type="InterPro" id="IPR045188">
    <property type="entry name" value="Boi1/Boi2-like"/>
</dbReference>
<evidence type="ECO:0000313" key="9">
    <source>
        <dbReference type="Proteomes" id="UP000094455"/>
    </source>
</evidence>
<dbReference type="InterPro" id="IPR001452">
    <property type="entry name" value="SH3_domain"/>
</dbReference>
<dbReference type="InterPro" id="IPR013761">
    <property type="entry name" value="SAM/pointed_sf"/>
</dbReference>
<evidence type="ECO:0008006" key="10">
    <source>
        <dbReference type="Google" id="ProtNLM"/>
    </source>
</evidence>
<dbReference type="GO" id="GO:0005769">
    <property type="term" value="C:early endosome"/>
    <property type="evidence" value="ECO:0007669"/>
    <property type="project" value="TreeGrafter"/>
</dbReference>
<dbReference type="GO" id="GO:0001881">
    <property type="term" value="P:receptor recycling"/>
    <property type="evidence" value="ECO:0007669"/>
    <property type="project" value="TreeGrafter"/>
</dbReference>
<dbReference type="InterPro" id="IPR011993">
    <property type="entry name" value="PH-like_dom_sf"/>
</dbReference>
<keyword evidence="9" id="KW-1185">Reference proteome</keyword>
<dbReference type="GO" id="GO:0005802">
    <property type="term" value="C:trans-Golgi network"/>
    <property type="evidence" value="ECO:0007669"/>
    <property type="project" value="TreeGrafter"/>
</dbReference>
<dbReference type="InterPro" id="IPR001849">
    <property type="entry name" value="PH_domain"/>
</dbReference>
<dbReference type="PANTHER" id="PTHR22902">
    <property type="entry name" value="SESQUIPEDALIAN"/>
    <property type="match status" value="1"/>
</dbReference>
<dbReference type="SUPFAM" id="SSF50729">
    <property type="entry name" value="PH domain-like"/>
    <property type="match status" value="1"/>
</dbReference>
<dbReference type="PANTHER" id="PTHR22902:SF27">
    <property type="entry name" value="PLECKSTRIN HOMOLOGY DOMAIN-CONTAINING FAMILY A MEMBER 3"/>
    <property type="match status" value="1"/>
</dbReference>
<dbReference type="CDD" id="cd09535">
    <property type="entry name" value="SAM_BOI-like_fungal"/>
    <property type="match status" value="1"/>
</dbReference>
<feature type="region of interest" description="Disordered" evidence="4">
    <location>
        <begin position="400"/>
        <end position="503"/>
    </location>
</feature>
<dbReference type="GeneID" id="30176967"/>
<dbReference type="GO" id="GO:0005829">
    <property type="term" value="C:cytosol"/>
    <property type="evidence" value="ECO:0007669"/>
    <property type="project" value="GOC"/>
</dbReference>
<feature type="compositionally biased region" description="Low complexity" evidence="4">
    <location>
        <begin position="79"/>
        <end position="88"/>
    </location>
</feature>
<dbReference type="Gene3D" id="2.30.30.40">
    <property type="entry name" value="SH3 Domains"/>
    <property type="match status" value="1"/>
</dbReference>
<keyword evidence="1 3" id="KW-0728">SH3 domain</keyword>
<dbReference type="Gene3D" id="2.30.29.30">
    <property type="entry name" value="Pleckstrin-homology domain (PH domain)/Phosphotyrosine-binding domain (PTB)"/>
    <property type="match status" value="1"/>
</dbReference>
<dbReference type="Proteomes" id="UP000094455">
    <property type="component" value="Unassembled WGS sequence"/>
</dbReference>
<dbReference type="GO" id="GO:0007032">
    <property type="term" value="P:endosome organization"/>
    <property type="evidence" value="ECO:0007669"/>
    <property type="project" value="TreeGrafter"/>
</dbReference>
<feature type="domain" description="SH3" evidence="5">
    <location>
        <begin position="10"/>
        <end position="74"/>
    </location>
</feature>
<feature type="compositionally biased region" description="Polar residues" evidence="4">
    <location>
        <begin position="435"/>
        <end position="459"/>
    </location>
</feature>
<proteinExistence type="predicted"/>
<dbReference type="PROSITE" id="PS50003">
    <property type="entry name" value="PH_DOMAIN"/>
    <property type="match status" value="1"/>
</dbReference>
<evidence type="ECO:0000256" key="4">
    <source>
        <dbReference type="SAM" id="MobiDB-lite"/>
    </source>
</evidence>
<evidence type="ECO:0000256" key="2">
    <source>
        <dbReference type="ARBA" id="ARBA00022553"/>
    </source>
</evidence>
<sequence length="1032" mass="114335">MSVNNSSVNSHTQLYVVIKTFNARLPDELTIHEGDIVDLVSDDSEFDDGWYMGKNLSTGEVGLYPKVFTRIKRDSNEQSSGPRPSLLRSRSRKTPQGSPISPTAPAQFGNISDSSARYHNNNSNSNINSGNYSRNGSTSNVNNSMNSNNSYGNRKGSGNSHSIPGNAFNSGPPNGVNRYVNDIDQALKELKMDKKESFLSNTTLFPTSRTVNNNNNINNINSNGNNSNDSSHSNINHRNSNSNNNINNNSNRYTNTSSNPLNPSNVTTWTPEQVYQYFSRIVDNESAQKFITHKISGNILLELELSYLKELDISSFGTRFEIYKEIEHLRRAAANPKHYADEAPQVNDEFSNVSQDSNYLPENYRDLSHSTSHTDLNLVKDNDSSDSFIPVKTKSHTASVNTKRFSYNQTQRPQSAVFERSSRFSRSTPSPLRAPSSTGSPYESQSDLQNVYEEQSVTDDSLRPTESIPNAESEEQFASPRRAPKPPNYPSPVSNNPTKFGIRSPVEERFSTIPRLSHSGHKRNSSMGNASSIYVDTSPLGHSRTTSDASNIDAVRSNHRRYSSIVSNGNEKDISSSPAYSSTAAHQNEMTTPVIQQQSTISPIPPPNFNRSSNDNRRSVSAKEFAQIIKSKDVTKRVHSDAATAAASAAIAASPSQKKSNDVSSTATPVPSNANNKSTFRQKVVRRPSKMQTSAFQEGIRQITPDEAKKDADYSGWMFKRGNLSIGSWKHRFFTLHRTRLSYYTSAKDLKEKGLIDITSHKVLPAIEAEDKLSAVYAATAGYGRYCFKLVPPAPGSRKGLTFTQQKVHYFAVETKEEMRAWMSALMKATIELDETVPAISSCVTPTIPLQRAQEMMVIARENARENFDNLQKMREEQTYKEDEFGNRERFEDPRNTYIGSSQDGSSYEEDDASQIVTSRIPGSATPSSTDSSVKKPKRIPSTASKPQSPLNGMSTPYLMTSGLISPNISGSTPSSNDTPARMGSTKVHVPTVTRLDDEVIQAPSPHPLTSSNSFSRRMLSLRKTSKEKEKE</sequence>
<organism evidence="8 9">
    <name type="scientific">Pichia membranifaciens NRRL Y-2026</name>
    <dbReference type="NCBI Taxonomy" id="763406"/>
    <lineage>
        <taxon>Eukaryota</taxon>
        <taxon>Fungi</taxon>
        <taxon>Dikarya</taxon>
        <taxon>Ascomycota</taxon>
        <taxon>Saccharomycotina</taxon>
        <taxon>Pichiomycetes</taxon>
        <taxon>Pichiales</taxon>
        <taxon>Pichiaceae</taxon>
        <taxon>Pichia</taxon>
    </lineage>
</organism>